<comment type="similarity">
    <text evidence="1">Belongs to the HipA Ser/Thr kinase family.</text>
</comment>
<dbReference type="PANTHER" id="PTHR37419">
    <property type="entry name" value="SERINE/THREONINE-PROTEIN KINASE TOXIN HIPA"/>
    <property type="match status" value="1"/>
</dbReference>
<dbReference type="PANTHER" id="PTHR37419:SF8">
    <property type="entry name" value="TOXIN YJJJ"/>
    <property type="match status" value="1"/>
</dbReference>
<dbReference type="InterPro" id="IPR012893">
    <property type="entry name" value="HipA-like_C"/>
</dbReference>
<evidence type="ECO:0000256" key="2">
    <source>
        <dbReference type="ARBA" id="ARBA00022679"/>
    </source>
</evidence>
<proteinExistence type="inferred from homology"/>
<feature type="domain" description="HipA-like C-terminal" evidence="4">
    <location>
        <begin position="162"/>
        <end position="371"/>
    </location>
</feature>
<dbReference type="AlphaFoldDB" id="A0A5E7UFT1"/>
<keyword evidence="2" id="KW-0808">Transferase</keyword>
<evidence type="ECO:0000256" key="1">
    <source>
        <dbReference type="ARBA" id="ARBA00010164"/>
    </source>
</evidence>
<dbReference type="Proteomes" id="UP000381378">
    <property type="component" value="Unassembled WGS sequence"/>
</dbReference>
<keyword evidence="3" id="KW-0418">Kinase</keyword>
<dbReference type="InterPro" id="IPR052028">
    <property type="entry name" value="HipA_Ser/Thr_kinase"/>
</dbReference>
<protein>
    <recommendedName>
        <fullName evidence="4">HipA-like C-terminal domain-containing protein</fullName>
    </recommendedName>
</protein>
<evidence type="ECO:0000256" key="3">
    <source>
        <dbReference type="ARBA" id="ARBA00022777"/>
    </source>
</evidence>
<dbReference type="RefSeq" id="WP_150786844.1">
    <property type="nucleotide sequence ID" value="NZ_CABVJF010000013.1"/>
</dbReference>
<gene>
    <name evidence="5" type="ORF">PS928_03569</name>
</gene>
<accession>A0A5E7UFT1</accession>
<evidence type="ECO:0000259" key="4">
    <source>
        <dbReference type="Pfam" id="PF07804"/>
    </source>
</evidence>
<evidence type="ECO:0000313" key="5">
    <source>
        <dbReference type="EMBL" id="VVQ10003.1"/>
    </source>
</evidence>
<dbReference type="GO" id="GO:0005829">
    <property type="term" value="C:cytosol"/>
    <property type="evidence" value="ECO:0007669"/>
    <property type="project" value="TreeGrafter"/>
</dbReference>
<organism evidence="5 6">
    <name type="scientific">Pseudomonas fluorescens</name>
    <dbReference type="NCBI Taxonomy" id="294"/>
    <lineage>
        <taxon>Bacteria</taxon>
        <taxon>Pseudomonadati</taxon>
        <taxon>Pseudomonadota</taxon>
        <taxon>Gammaproteobacteria</taxon>
        <taxon>Pseudomonadales</taxon>
        <taxon>Pseudomonadaceae</taxon>
        <taxon>Pseudomonas</taxon>
    </lineage>
</organism>
<sequence length="406" mass="45769">MSRAYIYMEHPDSGEILTLGRLTLQGRFGEFVYAPDYVERGNWVPDPINYPLRAEAYTGIAKNRGIPGFINDAMPDGWGERLLQRAFGQVLAPIEFLLKSPNNDRVGNLMAGTATAPAHGLGDSSVPTLKGLAKFIEACEAVYDGQLDEQSVAMLNIRQQRSSLGGARPKRTLQDHGMLILAKPRDRFDQYDFPAIEYACMTFAASKGLNVAKTALHAETPSTLLIERFDRTPLAEGARRIPMLSALTLLDAEWNEQYHRDWRYAAVADEMRRRGVPDVDLQELFKRMCYNALAGNSDDHPRNHSIIWLAGQWRLSPMYDVLPIVDEGPAQTLAMAVGRDGNQISRGNMLSHHSHFALTREHAEHLLDEVIGWEEELKEYYAQWLQGEELQMARAAVSSVRMRMRK</sequence>
<dbReference type="OrthoDB" id="9805913at2"/>
<name>A0A5E7UFT1_PSEFL</name>
<reference evidence="5 6" key="1">
    <citation type="submission" date="2019-09" db="EMBL/GenBank/DDBJ databases">
        <authorList>
            <person name="Chandra G."/>
            <person name="Truman W A."/>
        </authorList>
    </citation>
    <scope>NUCLEOTIDE SEQUENCE [LARGE SCALE GENOMIC DNA]</scope>
    <source>
        <strain evidence="5">PS928</strain>
    </source>
</reference>
<dbReference type="GO" id="GO:0004674">
    <property type="term" value="F:protein serine/threonine kinase activity"/>
    <property type="evidence" value="ECO:0007669"/>
    <property type="project" value="TreeGrafter"/>
</dbReference>
<dbReference type="EMBL" id="CABVJF010000013">
    <property type="protein sequence ID" value="VVQ10003.1"/>
    <property type="molecule type" value="Genomic_DNA"/>
</dbReference>
<evidence type="ECO:0000313" key="6">
    <source>
        <dbReference type="Proteomes" id="UP000381378"/>
    </source>
</evidence>
<dbReference type="Pfam" id="PF07804">
    <property type="entry name" value="HipA_C"/>
    <property type="match status" value="1"/>
</dbReference>